<name>A0AAP2F5U6_RHOHA</name>
<evidence type="ECO:0000313" key="4">
    <source>
        <dbReference type="Proteomes" id="UP000738270"/>
    </source>
</evidence>
<reference evidence="3" key="1">
    <citation type="submission" date="2019-11" db="EMBL/GenBank/DDBJ databases">
        <title>Spread of Macrolides and rifampicin resistant Rhodococcus equi in clinical isolates in the USA.</title>
        <authorList>
            <person name="Alvarez-Narvaez S."/>
            <person name="Huber L."/>
            <person name="Cohen N.D."/>
            <person name="Slovis N."/>
            <person name="Greiter M."/>
            <person name="Giguere S."/>
            <person name="Hart K."/>
        </authorList>
    </citation>
    <scope>NUCLEOTIDE SEQUENCE</scope>
    <source>
        <strain evidence="3">Lh_38</strain>
    </source>
</reference>
<dbReference type="Proteomes" id="UP000738270">
    <property type="component" value="Unassembled WGS sequence"/>
</dbReference>
<organism evidence="3 4">
    <name type="scientific">Rhodococcus hoagii</name>
    <name type="common">Corynebacterium equii</name>
    <dbReference type="NCBI Taxonomy" id="43767"/>
    <lineage>
        <taxon>Bacteria</taxon>
        <taxon>Bacillati</taxon>
        <taxon>Actinomycetota</taxon>
        <taxon>Actinomycetes</taxon>
        <taxon>Mycobacteriales</taxon>
        <taxon>Nocardiaceae</taxon>
        <taxon>Prescottella</taxon>
    </lineage>
</organism>
<dbReference type="AlphaFoldDB" id="A0AAP2F5U6"/>
<feature type="compositionally biased region" description="Polar residues" evidence="2">
    <location>
        <begin position="294"/>
        <end position="316"/>
    </location>
</feature>
<feature type="region of interest" description="Disordered" evidence="2">
    <location>
        <begin position="294"/>
        <end position="340"/>
    </location>
</feature>
<evidence type="ECO:0008006" key="5">
    <source>
        <dbReference type="Google" id="ProtNLM"/>
    </source>
</evidence>
<feature type="coiled-coil region" evidence="1">
    <location>
        <begin position="41"/>
        <end position="110"/>
    </location>
</feature>
<comment type="caution">
    <text evidence="3">The sequence shown here is derived from an EMBL/GenBank/DDBJ whole genome shotgun (WGS) entry which is preliminary data.</text>
</comment>
<evidence type="ECO:0000256" key="2">
    <source>
        <dbReference type="SAM" id="MobiDB-lite"/>
    </source>
</evidence>
<sequence length="340" mass="34682">MRTAGKRAGQAAGDGIAAGIAGAKAAVEKATSDLSKSQDKVADAAGKRRVAEAALVELQEKGITSGARHTRAVEALESAKRKEAAASKVAEQATKNLADAEERAAKAAEGGADDVSRFAGSFDGFGDKIKGGVSDLGKFTAAAAGIGSAIGLGMAAMDNMDIESKLAAQLGATGDLAAEYGDRAGALYRSGVAGSMEEAAQAVGLVANSFRTAGFEGEASMDQIASNAMTFANVFDQDVSASVQTASQLIQNGLAKDSTEAFDLLTRSFQTVPAAMRDELPEIIQEYGTNFARSGSTAKSPLTCSSRPPNRASSPGQDGRRAEGIHHPRDGRVQVHSGGV</sequence>
<proteinExistence type="predicted"/>
<feature type="compositionally biased region" description="Basic and acidic residues" evidence="2">
    <location>
        <begin position="318"/>
        <end position="333"/>
    </location>
</feature>
<dbReference type="EMBL" id="WUXD01000080">
    <property type="protein sequence ID" value="MBM4629870.1"/>
    <property type="molecule type" value="Genomic_DNA"/>
</dbReference>
<evidence type="ECO:0000313" key="3">
    <source>
        <dbReference type="EMBL" id="MBM4629870.1"/>
    </source>
</evidence>
<gene>
    <name evidence="3" type="ORF">GS453_24810</name>
</gene>
<protein>
    <recommendedName>
        <fullName evidence="5">Phage tail tape measure protein</fullName>
    </recommendedName>
</protein>
<accession>A0AAP2F5U6</accession>
<evidence type="ECO:0000256" key="1">
    <source>
        <dbReference type="SAM" id="Coils"/>
    </source>
</evidence>
<keyword evidence="1" id="KW-0175">Coiled coil</keyword>